<gene>
    <name evidence="2" type="ordered locus">Lbys_3215</name>
</gene>
<dbReference type="Proteomes" id="UP000007435">
    <property type="component" value="Chromosome"/>
</dbReference>
<evidence type="ECO:0000313" key="3">
    <source>
        <dbReference type="Proteomes" id="UP000007435"/>
    </source>
</evidence>
<keyword evidence="1" id="KW-0812">Transmembrane</keyword>
<reference evidence="2 3" key="2">
    <citation type="journal article" date="2011" name="Stand. Genomic Sci.">
        <title>Complete genome sequence of Leadbetterella byssophila type strain (4M15).</title>
        <authorList>
            <person name="Abt B."/>
            <person name="Teshima H."/>
            <person name="Lucas S."/>
            <person name="Lapidus A."/>
            <person name="Del Rio T.G."/>
            <person name="Nolan M."/>
            <person name="Tice H."/>
            <person name="Cheng J.F."/>
            <person name="Pitluck S."/>
            <person name="Liolios K."/>
            <person name="Pagani I."/>
            <person name="Ivanova N."/>
            <person name="Mavromatis K."/>
            <person name="Pati A."/>
            <person name="Tapia R."/>
            <person name="Han C."/>
            <person name="Goodwin L."/>
            <person name="Chen A."/>
            <person name="Palaniappan K."/>
            <person name="Land M."/>
            <person name="Hauser L."/>
            <person name="Chang Y.J."/>
            <person name="Jeffries C.D."/>
            <person name="Rohde M."/>
            <person name="Goker M."/>
            <person name="Tindall B.J."/>
            <person name="Detter J.C."/>
            <person name="Woyke T."/>
            <person name="Bristow J."/>
            <person name="Eisen J.A."/>
            <person name="Markowitz V."/>
            <person name="Hugenholtz P."/>
            <person name="Klenk H.P."/>
            <person name="Kyrpides N.C."/>
        </authorList>
    </citation>
    <scope>NUCLEOTIDE SEQUENCE [LARGE SCALE GENOMIC DNA]</scope>
    <source>
        <strain evidence="3">DSM 17132 / JCM 16389 / KACC 11308 / NBRC 106382 / 4M15</strain>
    </source>
</reference>
<evidence type="ECO:0000256" key="1">
    <source>
        <dbReference type="SAM" id="Phobius"/>
    </source>
</evidence>
<sequence>MRKLAFKHFLLRMNFDVMLEKLRFVLSLVIPVGYVVLGIYVMVEQIFIVKIKPPMMAYSLGAVLVIYGLFRLYRAFKPSKES</sequence>
<proteinExistence type="predicted"/>
<dbReference type="EMBL" id="CP002305">
    <property type="protein sequence ID" value="ADQ18876.1"/>
    <property type="molecule type" value="Genomic_DNA"/>
</dbReference>
<organism evidence="2 3">
    <name type="scientific">Leadbetterella byssophila (strain DSM 17132 / JCM 16389 / KACC 11308 / NBRC 106382 / 4M15)</name>
    <dbReference type="NCBI Taxonomy" id="649349"/>
    <lineage>
        <taxon>Bacteria</taxon>
        <taxon>Pseudomonadati</taxon>
        <taxon>Bacteroidota</taxon>
        <taxon>Cytophagia</taxon>
        <taxon>Cytophagales</taxon>
        <taxon>Leadbetterellaceae</taxon>
        <taxon>Leadbetterella</taxon>
    </lineage>
</organism>
<feature type="transmembrane region" description="Helical" evidence="1">
    <location>
        <begin position="55"/>
        <end position="73"/>
    </location>
</feature>
<dbReference type="AlphaFoldDB" id="E4RVW6"/>
<dbReference type="STRING" id="649349.Lbys_3215"/>
<evidence type="ECO:0000313" key="2">
    <source>
        <dbReference type="EMBL" id="ADQ18876.1"/>
    </source>
</evidence>
<protein>
    <submittedName>
        <fullName evidence="2">Uncharacterized protein</fullName>
    </submittedName>
</protein>
<feature type="transmembrane region" description="Helical" evidence="1">
    <location>
        <begin position="21"/>
        <end position="43"/>
    </location>
</feature>
<name>E4RVW6_LEAB4</name>
<keyword evidence="1" id="KW-0472">Membrane</keyword>
<reference key="1">
    <citation type="submission" date="2010-11" db="EMBL/GenBank/DDBJ databases">
        <title>The complete genome of Leadbetterella byssophila DSM 17132.</title>
        <authorList>
            <consortium name="US DOE Joint Genome Institute (JGI-PGF)"/>
            <person name="Lucas S."/>
            <person name="Copeland A."/>
            <person name="Lapidus A."/>
            <person name="Glavina del Rio T."/>
            <person name="Dalin E."/>
            <person name="Tice H."/>
            <person name="Bruce D."/>
            <person name="Goodwin L."/>
            <person name="Pitluck S."/>
            <person name="Kyrpides N."/>
            <person name="Mavromatis K."/>
            <person name="Ivanova N."/>
            <person name="Teshima H."/>
            <person name="Brettin T."/>
            <person name="Detter J.C."/>
            <person name="Han C."/>
            <person name="Tapia R."/>
            <person name="Land M."/>
            <person name="Hauser L."/>
            <person name="Markowitz V."/>
            <person name="Cheng J.-F."/>
            <person name="Hugenholtz P."/>
            <person name="Woyke T."/>
            <person name="Wu D."/>
            <person name="Tindall B."/>
            <person name="Pomrenke H.G."/>
            <person name="Brambilla E."/>
            <person name="Klenk H.-P."/>
            <person name="Eisen J.A."/>
        </authorList>
    </citation>
    <scope>NUCLEOTIDE SEQUENCE [LARGE SCALE GENOMIC DNA]</scope>
    <source>
        <strain>DSM 17132</strain>
    </source>
</reference>
<dbReference type="HOGENOM" id="CLU_2554070_0_0_10"/>
<keyword evidence="1" id="KW-1133">Transmembrane helix</keyword>
<keyword evidence="3" id="KW-1185">Reference proteome</keyword>
<dbReference type="KEGG" id="lby:Lbys_3215"/>
<accession>E4RVW6</accession>